<dbReference type="EMBL" id="GGMS01013581">
    <property type="protein sequence ID" value="MBY82784.1"/>
    <property type="molecule type" value="Transcribed_RNA"/>
</dbReference>
<accession>A0A2S2QYL3</accession>
<dbReference type="OrthoDB" id="102511at2759"/>
<reference evidence="1" key="1">
    <citation type="submission" date="2018-04" db="EMBL/GenBank/DDBJ databases">
        <title>Transcriptome assembly of Sipha flava.</title>
        <authorList>
            <person name="Scully E.D."/>
            <person name="Geib S.M."/>
            <person name="Palmer N.A."/>
            <person name="Koch K."/>
            <person name="Bradshaw J."/>
            <person name="Heng-Moss T."/>
            <person name="Sarath G."/>
        </authorList>
    </citation>
    <scope>NUCLEOTIDE SEQUENCE</scope>
</reference>
<dbReference type="AlphaFoldDB" id="A0A2S2QYL3"/>
<name>A0A2S2QYL3_9HEMI</name>
<sequence length="225" mass="27230">MNSKQHICWKEFYYKLNKLNVNYSDESIESMIYDSLDDMKKGLLKFKSHASSRLMFYKNDKSDTDYLYPILSQLLFINEEDAKVVYNKYNKFVCQNDLNKTMTENELHNVCVNVWNFYNEEILFLFRSLKYILTAAENHNSHYSTICKKIVHKQIWNEWYTSLRDQLSYVRSLTFFDTIVYKPLQKVIHKQLLTFVLNQQIEILQLMVLISLKMVDFFQNYYQLD</sequence>
<protein>
    <submittedName>
        <fullName evidence="1">Uncharacterized protein</fullName>
    </submittedName>
</protein>
<proteinExistence type="predicted"/>
<evidence type="ECO:0000313" key="1">
    <source>
        <dbReference type="EMBL" id="MBY82784.1"/>
    </source>
</evidence>
<gene>
    <name evidence="1" type="ORF">g.42921</name>
</gene>
<organism evidence="1">
    <name type="scientific">Sipha flava</name>
    <name type="common">yellow sugarcane aphid</name>
    <dbReference type="NCBI Taxonomy" id="143950"/>
    <lineage>
        <taxon>Eukaryota</taxon>
        <taxon>Metazoa</taxon>
        <taxon>Ecdysozoa</taxon>
        <taxon>Arthropoda</taxon>
        <taxon>Hexapoda</taxon>
        <taxon>Insecta</taxon>
        <taxon>Pterygota</taxon>
        <taxon>Neoptera</taxon>
        <taxon>Paraneoptera</taxon>
        <taxon>Hemiptera</taxon>
        <taxon>Sternorrhyncha</taxon>
        <taxon>Aphidomorpha</taxon>
        <taxon>Aphidoidea</taxon>
        <taxon>Aphididae</taxon>
        <taxon>Sipha</taxon>
    </lineage>
</organism>